<evidence type="ECO:0000313" key="2">
    <source>
        <dbReference type="EMBL" id="ETO84701.1"/>
    </source>
</evidence>
<protein>
    <recommendedName>
        <fullName evidence="4">DUF676 domain-containing protein</fullName>
    </recommendedName>
</protein>
<gene>
    <name evidence="2" type="ORF">F444_01414</name>
</gene>
<comment type="caution">
    <text evidence="2">The sequence shown here is derived from an EMBL/GenBank/DDBJ whole genome shotgun (WGS) entry which is preliminary data.</text>
</comment>
<organism evidence="2 3">
    <name type="scientific">Phytophthora nicotianae P1976</name>
    <dbReference type="NCBI Taxonomy" id="1317066"/>
    <lineage>
        <taxon>Eukaryota</taxon>
        <taxon>Sar</taxon>
        <taxon>Stramenopiles</taxon>
        <taxon>Oomycota</taxon>
        <taxon>Peronosporomycetes</taxon>
        <taxon>Peronosporales</taxon>
        <taxon>Peronosporaceae</taxon>
        <taxon>Phytophthora</taxon>
    </lineage>
</organism>
<feature type="signal peptide" evidence="1">
    <location>
        <begin position="1"/>
        <end position="18"/>
    </location>
</feature>
<accession>A0A081B0P0</accession>
<evidence type="ECO:0000256" key="1">
    <source>
        <dbReference type="SAM" id="SignalP"/>
    </source>
</evidence>
<reference evidence="2 3" key="1">
    <citation type="submission" date="2013-11" db="EMBL/GenBank/DDBJ databases">
        <title>The Genome Sequence of Phytophthora parasitica P1976.</title>
        <authorList>
            <consortium name="The Broad Institute Genomics Platform"/>
            <person name="Russ C."/>
            <person name="Tyler B."/>
            <person name="Panabieres F."/>
            <person name="Shan W."/>
            <person name="Tripathy S."/>
            <person name="Grunwald N."/>
            <person name="Machado M."/>
            <person name="Johnson C.S."/>
            <person name="Walker B."/>
            <person name="Young S."/>
            <person name="Zeng Q."/>
            <person name="Gargeya S."/>
            <person name="Fitzgerald M."/>
            <person name="Haas B."/>
            <person name="Abouelleil A."/>
            <person name="Allen A.W."/>
            <person name="Alvarado L."/>
            <person name="Arachchi H.M."/>
            <person name="Berlin A.M."/>
            <person name="Chapman S.B."/>
            <person name="Gainer-Dewar J."/>
            <person name="Goldberg J."/>
            <person name="Griggs A."/>
            <person name="Gujja S."/>
            <person name="Hansen M."/>
            <person name="Howarth C."/>
            <person name="Imamovic A."/>
            <person name="Ireland A."/>
            <person name="Larimer J."/>
            <person name="McCowan C."/>
            <person name="Murphy C."/>
            <person name="Pearson M."/>
            <person name="Poon T.W."/>
            <person name="Priest M."/>
            <person name="Roberts A."/>
            <person name="Saif S."/>
            <person name="Shea T."/>
            <person name="Sisk P."/>
            <person name="Sykes S."/>
            <person name="Wortman J."/>
            <person name="Nusbaum C."/>
            <person name="Birren B."/>
        </authorList>
    </citation>
    <scope>NUCLEOTIDE SEQUENCE [LARGE SCALE GENOMIC DNA]</scope>
    <source>
        <strain evidence="2 3">P1976</strain>
    </source>
</reference>
<feature type="chain" id="PRO_5001754660" description="DUF676 domain-containing protein" evidence="1">
    <location>
        <begin position="19"/>
        <end position="526"/>
    </location>
</feature>
<evidence type="ECO:0000313" key="3">
    <source>
        <dbReference type="Proteomes" id="UP000028582"/>
    </source>
</evidence>
<keyword evidence="1" id="KW-0732">Signal</keyword>
<sequence>MLATVLALMLASATQSDAWSLVDGTTASWPSLSFHFSIKRSSMTIHGHSDFSVLASPVTCANDDAIDSILYDTFATFTEDLTQYNYTVEDGSAYISHRSLDSDTNAVVECDDSDVVPSINSIVSALSNATPVSSISSSSGVIDCPSGNTFKVSVNGIDLGLCYSGSSGFTMYGNDMEITAGYLKNHERIIKPKLVKDQCEKVAAPVAVTSIGKSLLTGEPIPHDTRQLKAMLFNIDFSLGDDKCSCKSTPRPCIFIHGLGIKIEEPENLDAFPTKYWGNLTDHAPCCSSMKYAMLNTVNNSWTDDEQQQKVCDRVLSVNEANQDSAIKDTIIITHSMGNLMLAGAIATGKCSIASSSTWVGLSGPLRGSMASNYFQDSCKNETNFIVEDLVAKTGYCPADDGIISLAYEGDSYSTPELDAAYVKAQKAYRSNVHALMCSNGFSGLRSDRQWWYWTLGTVVSHHSFKNDGLVEFYSCAGGFPASDFGNSYEDKFYVTKLNHADTAFRNGDALLSKAKMPVKWFECLL</sequence>
<proteinExistence type="predicted"/>
<dbReference type="OrthoDB" id="95392at2759"/>
<dbReference type="EMBL" id="ANJA01000253">
    <property type="protein sequence ID" value="ETO84701.1"/>
    <property type="molecule type" value="Genomic_DNA"/>
</dbReference>
<dbReference type="PANTHER" id="PTHR22538">
    <property type="entry name" value="CILIA- AND FLAGELLA-ASSOCIATED PROTEIN 74"/>
    <property type="match status" value="1"/>
</dbReference>
<dbReference type="AlphaFoldDB" id="A0A081B0P0"/>
<name>A0A081B0P0_PHYNI</name>
<evidence type="ECO:0008006" key="4">
    <source>
        <dbReference type="Google" id="ProtNLM"/>
    </source>
</evidence>
<dbReference type="PANTHER" id="PTHR22538:SF1">
    <property type="entry name" value="VWFD DOMAIN-CONTAINING PROTEIN"/>
    <property type="match status" value="1"/>
</dbReference>
<dbReference type="Proteomes" id="UP000028582">
    <property type="component" value="Unassembled WGS sequence"/>
</dbReference>
<dbReference type="Gene3D" id="3.40.50.1820">
    <property type="entry name" value="alpha/beta hydrolase"/>
    <property type="match status" value="1"/>
</dbReference>
<dbReference type="InterPro" id="IPR029058">
    <property type="entry name" value="AB_hydrolase_fold"/>
</dbReference>